<name>A0A6G9YIG5_9NOCA</name>
<reference evidence="2 3" key="1">
    <citation type="journal article" date="2019" name="ACS Chem. Biol.">
        <title>Identification and Mobilization of a Cryptic Antibiotic Biosynthesis Gene Locus from a Human-Pathogenic Nocardia Isolate.</title>
        <authorList>
            <person name="Herisse M."/>
            <person name="Ishida K."/>
            <person name="Porter J.L."/>
            <person name="Howden B."/>
            <person name="Hertweck C."/>
            <person name="Stinear T.P."/>
            <person name="Pidot S.J."/>
        </authorList>
    </citation>
    <scope>NUCLEOTIDE SEQUENCE [LARGE SCALE GENOMIC DNA]</scope>
    <source>
        <strain evidence="2 3">AUSMDU00012717</strain>
    </source>
</reference>
<evidence type="ECO:0000256" key="1">
    <source>
        <dbReference type="SAM" id="SignalP"/>
    </source>
</evidence>
<evidence type="ECO:0000313" key="2">
    <source>
        <dbReference type="EMBL" id="QIS12988.1"/>
    </source>
</evidence>
<accession>A0A6G9YIG5</accession>
<proteinExistence type="predicted"/>
<feature type="chain" id="PRO_5026307012" description="Secreted protein" evidence="1">
    <location>
        <begin position="31"/>
        <end position="100"/>
    </location>
</feature>
<sequence>MRNRTLSLTLLAAPITAASLLILTPATAHANAETVECNTSLTPYGSPYGSLVTGTGCTLNGNASPGLLTNIKVKGLGLELDCQMGALQNGSLAGSGCRQL</sequence>
<keyword evidence="3" id="KW-1185">Reference proteome</keyword>
<protein>
    <recommendedName>
        <fullName evidence="4">Secreted protein</fullName>
    </recommendedName>
</protein>
<evidence type="ECO:0008006" key="4">
    <source>
        <dbReference type="Google" id="ProtNLM"/>
    </source>
</evidence>
<evidence type="ECO:0000313" key="3">
    <source>
        <dbReference type="Proteomes" id="UP000503540"/>
    </source>
</evidence>
<dbReference type="EMBL" id="CP046172">
    <property type="protein sequence ID" value="QIS12988.1"/>
    <property type="molecule type" value="Genomic_DNA"/>
</dbReference>
<organism evidence="2 3">
    <name type="scientific">Nocardia arthritidis</name>
    <dbReference type="NCBI Taxonomy" id="228602"/>
    <lineage>
        <taxon>Bacteria</taxon>
        <taxon>Bacillati</taxon>
        <taxon>Actinomycetota</taxon>
        <taxon>Actinomycetes</taxon>
        <taxon>Mycobacteriales</taxon>
        <taxon>Nocardiaceae</taxon>
        <taxon>Nocardia</taxon>
    </lineage>
</organism>
<dbReference type="RefSeq" id="WP_167475594.1">
    <property type="nucleotide sequence ID" value="NZ_CP046172.1"/>
</dbReference>
<dbReference type="Proteomes" id="UP000503540">
    <property type="component" value="Chromosome"/>
</dbReference>
<dbReference type="AlphaFoldDB" id="A0A6G9YIG5"/>
<gene>
    <name evidence="2" type="ORF">F5544_25670</name>
</gene>
<keyword evidence="1" id="KW-0732">Signal</keyword>
<feature type="signal peptide" evidence="1">
    <location>
        <begin position="1"/>
        <end position="30"/>
    </location>
</feature>
<dbReference type="KEGG" id="nah:F5544_25670"/>